<accession>A0A1E7QXN5</accession>
<dbReference type="SUPFAM" id="SSF51735">
    <property type="entry name" value="NAD(P)-binding Rossmann-fold domains"/>
    <property type="match status" value="1"/>
</dbReference>
<evidence type="ECO:0000256" key="6">
    <source>
        <dbReference type="ARBA" id="ARBA00022967"/>
    </source>
</evidence>
<evidence type="ECO:0000256" key="7">
    <source>
        <dbReference type="ARBA" id="ARBA00023027"/>
    </source>
</evidence>
<evidence type="ECO:0000256" key="5">
    <source>
        <dbReference type="ARBA" id="ARBA00022857"/>
    </source>
</evidence>
<dbReference type="PANTHER" id="PTHR10160:SF19">
    <property type="entry name" value="PROTON-TRANSLOCATING NAD(P)(+) TRANSHYDROGENASE"/>
    <property type="match status" value="1"/>
</dbReference>
<keyword evidence="4" id="KW-0547">Nucleotide-binding</keyword>
<dbReference type="GO" id="GO:0008750">
    <property type="term" value="F:proton-translocating NAD(P)+ transhydrogenase activity"/>
    <property type="evidence" value="ECO:0007669"/>
    <property type="project" value="UniProtKB-EC"/>
</dbReference>
<feature type="domain" description="Alanine dehydrogenase/pyridine nucleotide transhydrogenase N-terminal" evidence="10">
    <location>
        <begin position="4"/>
        <end position="136"/>
    </location>
</feature>
<dbReference type="GO" id="GO:0006740">
    <property type="term" value="P:NADPH regeneration"/>
    <property type="evidence" value="ECO:0007669"/>
    <property type="project" value="TreeGrafter"/>
</dbReference>
<comment type="function">
    <text evidence="1">The transhydrogenation between NADH and NADP is coupled to respiration and ATP hydrolysis and functions as a proton pump across the membrane.</text>
</comment>
<dbReference type="STRING" id="1262585.BJI46_06660"/>
<dbReference type="SMART" id="SM01002">
    <property type="entry name" value="AlaDh_PNT_C"/>
    <property type="match status" value="1"/>
</dbReference>
<feature type="domain" description="Alanine dehydrogenase/pyridine nucleotide transhydrogenase NAD(H)-binding" evidence="9">
    <location>
        <begin position="145"/>
        <end position="316"/>
    </location>
</feature>
<dbReference type="SUPFAM" id="SSF52283">
    <property type="entry name" value="Formate/glycerate dehydrogenase catalytic domain-like"/>
    <property type="match status" value="1"/>
</dbReference>
<keyword evidence="7" id="KW-0520">NAD</keyword>
<dbReference type="EC" id="7.1.1.1" evidence="3"/>
<sequence length="375" mass="40314">MQIGVPNETYPNETRVAATPETVKKLIQAGHQVVIQRGAGFRAAYPDSHYEQVGARLVENAYAQSELILKIRAPQGEEIEQLAANSIVIAMFDPYRNTELAHFAQQNVSAFALELLPRTLSRAQNMDVLSSQANLSGYKAVLLAANAYQRLFPMLMTAAGTVKPARVVVMGVGVAGLQAIATAKRLGAVVEATDLRPTAKEQVESLGGKWLDVPMSAEEQQRADDALKNGYGWTPGEQYIKDQAAIVDKAVANADIVITTALLPGRNAPRLIHAETVAKMKPGSVILDMAVETGGNVAGSVVDQTVSTENGVKILGIANIPATVATEASALFARNILNFIETLYDEQKVIQINPEDEIQKALLVTHDGQVRLKRG</sequence>
<name>A0A1E7QXN5_9GAMM</name>
<organism evidence="11 12">
    <name type="scientific">Acinetobacter qingfengensis</name>
    <dbReference type="NCBI Taxonomy" id="1262585"/>
    <lineage>
        <taxon>Bacteria</taxon>
        <taxon>Pseudomonadati</taxon>
        <taxon>Pseudomonadota</taxon>
        <taxon>Gammaproteobacteria</taxon>
        <taxon>Moraxellales</taxon>
        <taxon>Moraxellaceae</taxon>
        <taxon>Acinetobacter</taxon>
    </lineage>
</organism>
<evidence type="ECO:0000256" key="1">
    <source>
        <dbReference type="ARBA" id="ARBA00003943"/>
    </source>
</evidence>
<evidence type="ECO:0000313" key="12">
    <source>
        <dbReference type="Proteomes" id="UP000185895"/>
    </source>
</evidence>
<dbReference type="InterPro" id="IPR036291">
    <property type="entry name" value="NAD(P)-bd_dom_sf"/>
</dbReference>
<dbReference type="GO" id="GO:0016491">
    <property type="term" value="F:oxidoreductase activity"/>
    <property type="evidence" value="ECO:0007669"/>
    <property type="project" value="InterPro"/>
</dbReference>
<comment type="similarity">
    <text evidence="2">Belongs to the AlaDH/PNT family.</text>
</comment>
<dbReference type="OrthoDB" id="9804592at2"/>
<protein>
    <recommendedName>
        <fullName evidence="3">proton-translocating NAD(P)(+) transhydrogenase</fullName>
        <ecNumber evidence="3">7.1.1.1</ecNumber>
    </recommendedName>
</protein>
<evidence type="ECO:0000256" key="8">
    <source>
        <dbReference type="ARBA" id="ARBA00048202"/>
    </source>
</evidence>
<dbReference type="RefSeq" id="WP_070071023.1">
    <property type="nucleotide sequence ID" value="NZ_MKKK01000073.1"/>
</dbReference>
<evidence type="ECO:0000259" key="9">
    <source>
        <dbReference type="SMART" id="SM01002"/>
    </source>
</evidence>
<dbReference type="GO" id="GO:0050661">
    <property type="term" value="F:NADP binding"/>
    <property type="evidence" value="ECO:0007669"/>
    <property type="project" value="TreeGrafter"/>
</dbReference>
<evidence type="ECO:0000256" key="3">
    <source>
        <dbReference type="ARBA" id="ARBA00012943"/>
    </source>
</evidence>
<keyword evidence="5" id="KW-0521">NADP</keyword>
<keyword evidence="6" id="KW-1278">Translocase</keyword>
<dbReference type="Pfam" id="PF05222">
    <property type="entry name" value="AlaDh_PNT_N"/>
    <property type="match status" value="1"/>
</dbReference>
<dbReference type="InterPro" id="IPR007886">
    <property type="entry name" value="AlaDH/PNT_N"/>
</dbReference>
<dbReference type="AlphaFoldDB" id="A0A1E7QXN5"/>
<dbReference type="InterPro" id="IPR007698">
    <property type="entry name" value="AlaDH/PNT_NAD(H)-bd"/>
</dbReference>
<comment type="catalytic activity">
    <reaction evidence="8">
        <text>NAD(+) + NADPH + H(+)(in) = NADH + NADP(+) + H(+)(out)</text>
        <dbReference type="Rhea" id="RHEA:47992"/>
        <dbReference type="ChEBI" id="CHEBI:15378"/>
        <dbReference type="ChEBI" id="CHEBI:57540"/>
        <dbReference type="ChEBI" id="CHEBI:57783"/>
        <dbReference type="ChEBI" id="CHEBI:57945"/>
        <dbReference type="ChEBI" id="CHEBI:58349"/>
        <dbReference type="EC" id="7.1.1.1"/>
    </reaction>
</comment>
<dbReference type="NCBIfam" id="NF006942">
    <property type="entry name" value="PRK09424.1"/>
    <property type="match status" value="1"/>
</dbReference>
<comment type="caution">
    <text evidence="11">The sequence shown here is derived from an EMBL/GenBank/DDBJ whole genome shotgun (WGS) entry which is preliminary data.</text>
</comment>
<dbReference type="Pfam" id="PF01262">
    <property type="entry name" value="AlaDh_PNT_C"/>
    <property type="match status" value="1"/>
</dbReference>
<dbReference type="Proteomes" id="UP000185895">
    <property type="component" value="Unassembled WGS sequence"/>
</dbReference>
<dbReference type="InterPro" id="IPR008143">
    <property type="entry name" value="Ala_DH/PNT_CS2"/>
</dbReference>
<dbReference type="PANTHER" id="PTHR10160">
    <property type="entry name" value="NAD(P) TRANSHYDROGENASE"/>
    <property type="match status" value="1"/>
</dbReference>
<dbReference type="CDD" id="cd05304">
    <property type="entry name" value="Rubrum_tdh"/>
    <property type="match status" value="1"/>
</dbReference>
<keyword evidence="12" id="KW-1185">Reference proteome</keyword>
<dbReference type="PROSITE" id="PS00837">
    <property type="entry name" value="ALADH_PNT_2"/>
    <property type="match status" value="1"/>
</dbReference>
<proteinExistence type="inferred from homology"/>
<evidence type="ECO:0000313" key="11">
    <source>
        <dbReference type="EMBL" id="OEY91811.1"/>
    </source>
</evidence>
<dbReference type="SMART" id="SM01003">
    <property type="entry name" value="AlaDh_PNT_N"/>
    <property type="match status" value="1"/>
</dbReference>
<dbReference type="GO" id="GO:0005886">
    <property type="term" value="C:plasma membrane"/>
    <property type="evidence" value="ECO:0007669"/>
    <property type="project" value="TreeGrafter"/>
</dbReference>
<evidence type="ECO:0000256" key="4">
    <source>
        <dbReference type="ARBA" id="ARBA00022741"/>
    </source>
</evidence>
<reference evidence="11 12" key="1">
    <citation type="submission" date="2016-09" db="EMBL/GenBank/DDBJ databases">
        <authorList>
            <person name="Capua I."/>
            <person name="De Benedictis P."/>
            <person name="Joannis T."/>
            <person name="Lombin L.H."/>
            <person name="Cattoli G."/>
        </authorList>
    </citation>
    <scope>NUCLEOTIDE SEQUENCE [LARGE SCALE GENOMIC DNA]</scope>
    <source>
        <strain evidence="11 12">ANC 4671</strain>
    </source>
</reference>
<evidence type="ECO:0000259" key="10">
    <source>
        <dbReference type="SMART" id="SM01003"/>
    </source>
</evidence>
<dbReference type="Gene3D" id="3.40.50.720">
    <property type="entry name" value="NAD(P)-binding Rossmann-like Domain"/>
    <property type="match status" value="2"/>
</dbReference>
<dbReference type="EMBL" id="MKKK01000073">
    <property type="protein sequence ID" value="OEY91811.1"/>
    <property type="molecule type" value="Genomic_DNA"/>
</dbReference>
<evidence type="ECO:0000256" key="2">
    <source>
        <dbReference type="ARBA" id="ARBA00005689"/>
    </source>
</evidence>
<gene>
    <name evidence="11" type="ORF">BJI46_06660</name>
</gene>